<accession>B0DIV6</accession>
<evidence type="ECO:0000313" key="2">
    <source>
        <dbReference type="Proteomes" id="UP000001194"/>
    </source>
</evidence>
<dbReference type="EMBL" id="DS547113">
    <property type="protein sequence ID" value="EDR05298.1"/>
    <property type="molecule type" value="Genomic_DNA"/>
</dbReference>
<evidence type="ECO:0000313" key="1">
    <source>
        <dbReference type="EMBL" id="EDR05298.1"/>
    </source>
</evidence>
<protein>
    <submittedName>
        <fullName evidence="1">Predicted protein</fullName>
    </submittedName>
</protein>
<dbReference type="AlphaFoldDB" id="B0DIV6"/>
<dbReference type="Proteomes" id="UP000001194">
    <property type="component" value="Unassembled WGS sequence"/>
</dbReference>
<dbReference type="InParanoid" id="B0DIV6"/>
<dbReference type="HOGENOM" id="CLU_3032761_0_0_1"/>
<name>B0DIV6_LACBS</name>
<keyword evidence="2" id="KW-1185">Reference proteome</keyword>
<organism evidence="2">
    <name type="scientific">Laccaria bicolor (strain S238N-H82 / ATCC MYA-4686)</name>
    <name type="common">Bicoloured deceiver</name>
    <name type="synonym">Laccaria laccata var. bicolor</name>
    <dbReference type="NCBI Taxonomy" id="486041"/>
    <lineage>
        <taxon>Eukaryota</taxon>
        <taxon>Fungi</taxon>
        <taxon>Dikarya</taxon>
        <taxon>Basidiomycota</taxon>
        <taxon>Agaricomycotina</taxon>
        <taxon>Agaricomycetes</taxon>
        <taxon>Agaricomycetidae</taxon>
        <taxon>Agaricales</taxon>
        <taxon>Agaricineae</taxon>
        <taxon>Hydnangiaceae</taxon>
        <taxon>Laccaria</taxon>
    </lineage>
</organism>
<dbReference type="RefSeq" id="XP_001883856.1">
    <property type="nucleotide sequence ID" value="XM_001883821.1"/>
</dbReference>
<reference evidence="1 2" key="1">
    <citation type="journal article" date="2008" name="Nature">
        <title>The genome of Laccaria bicolor provides insights into mycorrhizal symbiosis.</title>
        <authorList>
            <person name="Martin F."/>
            <person name="Aerts A."/>
            <person name="Ahren D."/>
            <person name="Brun A."/>
            <person name="Danchin E.G.J."/>
            <person name="Duchaussoy F."/>
            <person name="Gibon J."/>
            <person name="Kohler A."/>
            <person name="Lindquist E."/>
            <person name="Pereda V."/>
            <person name="Salamov A."/>
            <person name="Shapiro H.J."/>
            <person name="Wuyts J."/>
            <person name="Blaudez D."/>
            <person name="Buee M."/>
            <person name="Brokstein P."/>
            <person name="Canbaeck B."/>
            <person name="Cohen D."/>
            <person name="Courty P.E."/>
            <person name="Coutinho P.M."/>
            <person name="Delaruelle C."/>
            <person name="Detter J.C."/>
            <person name="Deveau A."/>
            <person name="DiFazio S."/>
            <person name="Duplessis S."/>
            <person name="Fraissinet-Tachet L."/>
            <person name="Lucic E."/>
            <person name="Frey-Klett P."/>
            <person name="Fourrey C."/>
            <person name="Feussner I."/>
            <person name="Gay G."/>
            <person name="Grimwood J."/>
            <person name="Hoegger P.J."/>
            <person name="Jain P."/>
            <person name="Kilaru S."/>
            <person name="Labbe J."/>
            <person name="Lin Y.C."/>
            <person name="Legue V."/>
            <person name="Le Tacon F."/>
            <person name="Marmeisse R."/>
            <person name="Melayah D."/>
            <person name="Montanini B."/>
            <person name="Muratet M."/>
            <person name="Nehls U."/>
            <person name="Niculita-Hirzel H."/>
            <person name="Oudot-Le Secq M.P."/>
            <person name="Peter M."/>
            <person name="Quesneville H."/>
            <person name="Rajashekar B."/>
            <person name="Reich M."/>
            <person name="Rouhier N."/>
            <person name="Schmutz J."/>
            <person name="Yin T."/>
            <person name="Chalot M."/>
            <person name="Henrissat B."/>
            <person name="Kuees U."/>
            <person name="Lucas S."/>
            <person name="Van de Peer Y."/>
            <person name="Podila G.K."/>
            <person name="Polle A."/>
            <person name="Pukkila P.J."/>
            <person name="Richardson P.M."/>
            <person name="Rouze P."/>
            <person name="Sanders I.R."/>
            <person name="Stajich J.E."/>
            <person name="Tunlid A."/>
            <person name="Tuskan G."/>
            <person name="Grigoriev I.V."/>
        </authorList>
    </citation>
    <scope>NUCLEOTIDE SEQUENCE [LARGE SCALE GENOMIC DNA]</scope>
    <source>
        <strain evidence="2">S238N-H82 / ATCC MYA-4686</strain>
    </source>
</reference>
<sequence>MYTIDKQVVEMQCDEVRSAYGIESGRKGCSRKVCTSGWWYNRSDRIVSCRDDEKR</sequence>
<proteinExistence type="predicted"/>
<dbReference type="KEGG" id="lbc:LACBIDRAFT_303062"/>
<dbReference type="GeneID" id="6079522"/>
<gene>
    <name evidence="1" type="ORF">LACBIDRAFT_303062</name>
</gene>